<dbReference type="GO" id="GO:0016853">
    <property type="term" value="F:isomerase activity"/>
    <property type="evidence" value="ECO:0007669"/>
    <property type="project" value="UniProtKB-KW"/>
</dbReference>
<gene>
    <name evidence="1" type="ORF">KQJ23_19195</name>
</gene>
<sequence length="171" mass="19510">MKEQVLGYLAQANIAVTKEESDRIEVADFGLNDIYNNGLQLLEYVNTSRVCAKELVMLPGQACPEHRHPPFGNYIGKEETFRCRFGKVHLFVEGEAIDHPQAQPPENGKEYFTVQHEIILYPGDQYTIPVDTLHWFRAGEDGAVITEFSTTSYDDYDIFTNPEIKRIPVVE</sequence>
<dbReference type="Proteomes" id="UP000743001">
    <property type="component" value="Unassembled WGS sequence"/>
</dbReference>
<keyword evidence="2" id="KW-1185">Reference proteome</keyword>
<organism evidence="1 2">
    <name type="scientific">Paenibacillus brevis</name>
    <dbReference type="NCBI Taxonomy" id="2841508"/>
    <lineage>
        <taxon>Bacteria</taxon>
        <taxon>Bacillati</taxon>
        <taxon>Bacillota</taxon>
        <taxon>Bacilli</taxon>
        <taxon>Bacillales</taxon>
        <taxon>Paenibacillaceae</taxon>
        <taxon>Paenibacillus</taxon>
    </lineage>
</organism>
<comment type="caution">
    <text evidence="1">The sequence shown here is derived from an EMBL/GenBank/DDBJ whole genome shotgun (WGS) entry which is preliminary data.</text>
</comment>
<proteinExistence type="predicted"/>
<accession>A0ABS6FWX1</accession>
<protein>
    <submittedName>
        <fullName evidence="1">D-lyxose/D-mannose family sugar isomerase</fullName>
    </submittedName>
</protein>
<evidence type="ECO:0000313" key="1">
    <source>
        <dbReference type="EMBL" id="MBU5673967.1"/>
    </source>
</evidence>
<reference evidence="1 2" key="1">
    <citation type="submission" date="2021-06" db="EMBL/GenBank/DDBJ databases">
        <authorList>
            <person name="Sun Q."/>
            <person name="Li D."/>
        </authorList>
    </citation>
    <scope>NUCLEOTIDE SEQUENCE [LARGE SCALE GENOMIC DNA]</scope>
    <source>
        <strain evidence="1 2">MSJ-6</strain>
    </source>
</reference>
<evidence type="ECO:0000313" key="2">
    <source>
        <dbReference type="Proteomes" id="UP000743001"/>
    </source>
</evidence>
<dbReference type="EMBL" id="JAHLQJ010000020">
    <property type="protein sequence ID" value="MBU5673967.1"/>
    <property type="molecule type" value="Genomic_DNA"/>
</dbReference>
<keyword evidence="1" id="KW-0413">Isomerase</keyword>
<name>A0ABS6FWX1_9BACL</name>
<dbReference type="CDD" id="cd20308">
    <property type="entry name" value="cupin_YdaE"/>
    <property type="match status" value="1"/>
</dbReference>